<dbReference type="InterPro" id="IPR005821">
    <property type="entry name" value="Ion_trans_dom"/>
</dbReference>
<dbReference type="Pfam" id="PF00520">
    <property type="entry name" value="Ion_trans"/>
    <property type="match status" value="1"/>
</dbReference>
<keyword evidence="4 9" id="KW-1133">Transmembrane helix</keyword>
<keyword evidence="2" id="KW-0813">Transport</keyword>
<keyword evidence="5" id="KW-0406">Ion transport</keyword>
<feature type="transmembrane region" description="Helical" evidence="9">
    <location>
        <begin position="690"/>
        <end position="707"/>
    </location>
</feature>
<organism evidence="13 14">
    <name type="scientific">Crassostrea virginica</name>
    <name type="common">Eastern oyster</name>
    <dbReference type="NCBI Taxonomy" id="6565"/>
    <lineage>
        <taxon>Eukaryota</taxon>
        <taxon>Metazoa</taxon>
        <taxon>Spiralia</taxon>
        <taxon>Lophotrochozoa</taxon>
        <taxon>Mollusca</taxon>
        <taxon>Bivalvia</taxon>
        <taxon>Autobranchia</taxon>
        <taxon>Pteriomorphia</taxon>
        <taxon>Ostreida</taxon>
        <taxon>Ostreoidea</taxon>
        <taxon>Ostreidae</taxon>
        <taxon>Crassostrea</taxon>
    </lineage>
</organism>
<dbReference type="Proteomes" id="UP000694844">
    <property type="component" value="Chromosome 10"/>
</dbReference>
<evidence type="ECO:0000313" key="14">
    <source>
        <dbReference type="RefSeq" id="XP_022311346.1"/>
    </source>
</evidence>
<feature type="transmembrane region" description="Helical" evidence="9">
    <location>
        <begin position="802"/>
        <end position="820"/>
    </location>
</feature>
<dbReference type="RefSeq" id="XP_022311346.1">
    <property type="nucleotide sequence ID" value="XM_022455638.1"/>
</dbReference>
<keyword evidence="7" id="KW-0407">Ion channel</keyword>
<evidence type="ECO:0000259" key="10">
    <source>
        <dbReference type="Pfam" id="PF00520"/>
    </source>
</evidence>
<accession>A0A8B8C9A6</accession>
<evidence type="ECO:0000259" key="12">
    <source>
        <dbReference type="Pfam" id="PF25508"/>
    </source>
</evidence>
<dbReference type="KEGG" id="cvn:111116637"/>
<sequence length="1030" mass="120181">MSANQGLEAEKSEEVNDVKSAWENILQNTLTVPPTMVFSVIGDSHSFVPRPWPRTVFQTALIEAAKSGGESWILYSGSNQAVSKTVRGAYNNYKTREFGMQCGQETETRNDEIEKKKHIKLISISDEKREENNKGIEVCYRKGIHDFRIQFEKFVSEQEVYFFQKENFRMPVPIAVLVCEGDIETVAHTAAVLRNKLPVIIMKGSGKAADLILDYMERFRQFRKKAALLFGIKFDETIFQKLKENLRIIRKNKDLVGVFDLNSDDPMMLSGIVGESVVCCWSVEKILTGIEGDNAKRTEESSEEKPPISEFNQNACHSITKNEIIDRNSHGSGRNTMHDFLDGHISDVLNTDFTSPTSLPLYFYFGYQFLQEENRWQESGHILLLEALKGNRCDYVRVLLDQGINLQSRDLPELYAKTLPCQECKYEDSEDPKKSNKEQESKMEKTKDKCFHMQWILKQILEKEAEILCDPYKSERNEKNTEENETQKNDENTKTDIGREVATSATKLCCEILRYKGITEKEEKNKDSGVKEIGISDILLWAIFADRKEIAEMCWIRCENQILCGLVCSALLKKLSNKAKNVKEHSLSSEFAEHARLFEQRCINIMDRMYKEEPIHAVNAMNDNADIWGIKSSPLNIAYDNFMYDVVAHICSRKYMNKQWYNELAPDVKPFLKSAPLKPRKFFSAPFTKYLFNYMMFFSMLIMYSAFVLTSVHTDYYKLGNGKIFEFYVYVWAFGDFIEELISCFDILGSKGLSHRGHYRRLKRHLYDFWNAVDLLSYALLIAALFVRHFHQSENFTVARRMFSLSLLVMYLRFLEVFLIHRTLGPTLIMIKEMLKDLLNFLFIAMFVIFGVGIYYEANLFPDNQRFWSGDWTEWRIWDVIYYPYWQIYAELNLEYLNGNADETPKVNDPTPRRDWTVLVIAATYILFAHLLLVNLVIAMFSYTFERVKQNSEKLWWYERFTAINDYKWRIASPFNLIFIPKRIYTRCRKIKCCPRSNNSVGPKNGEINNKKAHRKELQRIIACSIYSKI</sequence>
<dbReference type="AlphaFoldDB" id="A0A8B8C9A6"/>
<reference evidence="14" key="1">
    <citation type="submission" date="2025-08" db="UniProtKB">
        <authorList>
            <consortium name="RefSeq"/>
        </authorList>
    </citation>
    <scope>IDENTIFICATION</scope>
    <source>
        <tissue evidence="14">Whole sample</tissue>
    </source>
</reference>
<name>A0A8B8C9A6_CRAVI</name>
<protein>
    <submittedName>
        <fullName evidence="14">Transient receptor potential cation channel subfamily M member 2-like</fullName>
    </submittedName>
</protein>
<evidence type="ECO:0000256" key="5">
    <source>
        <dbReference type="ARBA" id="ARBA00023065"/>
    </source>
</evidence>
<feature type="transmembrane region" description="Helical" evidence="9">
    <location>
        <begin position="916"/>
        <end position="945"/>
    </location>
</feature>
<dbReference type="InterPro" id="IPR041491">
    <property type="entry name" value="TRPM_SLOG"/>
</dbReference>
<comment type="subcellular location">
    <subcellularLocation>
        <location evidence="1">Membrane</location>
        <topology evidence="1">Multi-pass membrane protein</topology>
    </subcellularLocation>
</comment>
<keyword evidence="13" id="KW-1185">Reference proteome</keyword>
<proteinExistence type="predicted"/>
<evidence type="ECO:0000259" key="11">
    <source>
        <dbReference type="Pfam" id="PF18139"/>
    </source>
</evidence>
<evidence type="ECO:0000256" key="3">
    <source>
        <dbReference type="ARBA" id="ARBA00022692"/>
    </source>
</evidence>
<dbReference type="InterPro" id="IPR057366">
    <property type="entry name" value="TRPM-like"/>
</dbReference>
<evidence type="ECO:0000313" key="13">
    <source>
        <dbReference type="Proteomes" id="UP000694844"/>
    </source>
</evidence>
<evidence type="ECO:0000256" key="6">
    <source>
        <dbReference type="ARBA" id="ARBA00023136"/>
    </source>
</evidence>
<feature type="domain" description="TRPM SLOG" evidence="11">
    <location>
        <begin position="146"/>
        <end position="221"/>
    </location>
</feature>
<evidence type="ECO:0000256" key="9">
    <source>
        <dbReference type="SAM" id="Phobius"/>
    </source>
</evidence>
<evidence type="ECO:0000256" key="4">
    <source>
        <dbReference type="ARBA" id="ARBA00022989"/>
    </source>
</evidence>
<dbReference type="PANTHER" id="PTHR13800">
    <property type="entry name" value="TRANSIENT RECEPTOR POTENTIAL CATION CHANNEL, SUBFAMILY M, MEMBER 6"/>
    <property type="match status" value="1"/>
</dbReference>
<dbReference type="InterPro" id="IPR050927">
    <property type="entry name" value="TRPM"/>
</dbReference>
<keyword evidence="6 9" id="KW-0472">Membrane</keyword>
<evidence type="ECO:0000256" key="1">
    <source>
        <dbReference type="ARBA" id="ARBA00004141"/>
    </source>
</evidence>
<evidence type="ECO:0000256" key="7">
    <source>
        <dbReference type="ARBA" id="ARBA00023303"/>
    </source>
</evidence>
<feature type="domain" description="TRPM-like" evidence="12">
    <location>
        <begin position="520"/>
        <end position="639"/>
    </location>
</feature>
<dbReference type="GO" id="GO:0005261">
    <property type="term" value="F:monoatomic cation channel activity"/>
    <property type="evidence" value="ECO:0007669"/>
    <property type="project" value="TreeGrafter"/>
</dbReference>
<dbReference type="Pfam" id="PF18139">
    <property type="entry name" value="LSDAT_euk"/>
    <property type="match status" value="1"/>
</dbReference>
<dbReference type="Pfam" id="PF25508">
    <property type="entry name" value="TRPM2"/>
    <property type="match status" value="1"/>
</dbReference>
<feature type="transmembrane region" description="Helical" evidence="9">
    <location>
        <begin position="769"/>
        <end position="790"/>
    </location>
</feature>
<dbReference type="GO" id="GO:0030001">
    <property type="term" value="P:metal ion transport"/>
    <property type="evidence" value="ECO:0007669"/>
    <property type="project" value="TreeGrafter"/>
</dbReference>
<dbReference type="GeneID" id="111116637"/>
<dbReference type="PANTHER" id="PTHR13800:SF1">
    <property type="entry name" value="TRANSIENT RECEPTOR POTENTIAL CATION CHANNEL TRPM"/>
    <property type="match status" value="1"/>
</dbReference>
<evidence type="ECO:0000256" key="8">
    <source>
        <dbReference type="SAM" id="MobiDB-lite"/>
    </source>
</evidence>
<dbReference type="OrthoDB" id="9994106at2759"/>
<feature type="region of interest" description="Disordered" evidence="8">
    <location>
        <begin position="426"/>
        <end position="445"/>
    </location>
</feature>
<feature type="transmembrane region" description="Helical" evidence="9">
    <location>
        <begin position="841"/>
        <end position="858"/>
    </location>
</feature>
<dbReference type="GO" id="GO:0005886">
    <property type="term" value="C:plasma membrane"/>
    <property type="evidence" value="ECO:0007669"/>
    <property type="project" value="TreeGrafter"/>
</dbReference>
<evidence type="ECO:0000256" key="2">
    <source>
        <dbReference type="ARBA" id="ARBA00022448"/>
    </source>
</evidence>
<gene>
    <name evidence="14" type="primary">LOC111116637</name>
</gene>
<feature type="domain" description="Ion transport" evidence="10">
    <location>
        <begin position="695"/>
        <end position="952"/>
    </location>
</feature>
<keyword evidence="3 9" id="KW-0812">Transmembrane</keyword>